<feature type="chain" id="PRO_5028852529" evidence="4">
    <location>
        <begin position="31"/>
        <end position="333"/>
    </location>
</feature>
<sequence>MNKSHLRGPGAIAVILALTATLAGCSTAPAASPSSAAKPGGIVKASIVIGVGGQLSTADVFTGIDKGFFQKEGLTVTTTTLTAGASAIPQLLNGGLMFAAVDTTTAVSSTQQNVGITAVAPNTVGVPDDDGYAMVVAGANSGINSPKDLEGKKVQVNQLGGTAQALTSASITKDGGDPSKVQFVEIAPPQAIPALQAGRVDAVVLGEPNVTIAKGLGFKAIFNPEQNTVPKLPTFVFVTAASYAKANPQVVAQFQRAILASNQFDNANPDAVRSIVAAHTPVPGAVIAKAHLPLFGEESLTGDQVQRYIDFLVTYKVLQAAAVPKGSAVVWAP</sequence>
<evidence type="ECO:0000256" key="3">
    <source>
        <dbReference type="ARBA" id="ARBA00022729"/>
    </source>
</evidence>
<dbReference type="InterPro" id="IPR001638">
    <property type="entry name" value="Solute-binding_3/MltF_N"/>
</dbReference>
<evidence type="ECO:0000313" key="7">
    <source>
        <dbReference type="Proteomes" id="UP000479756"/>
    </source>
</evidence>
<proteinExistence type="inferred from homology"/>
<dbReference type="InterPro" id="IPR015168">
    <property type="entry name" value="SsuA/THI5"/>
</dbReference>
<dbReference type="SMART" id="SM00062">
    <property type="entry name" value="PBPb"/>
    <property type="match status" value="1"/>
</dbReference>
<dbReference type="PROSITE" id="PS51257">
    <property type="entry name" value="PROKAR_LIPOPROTEIN"/>
    <property type="match status" value="1"/>
</dbReference>
<protein>
    <submittedName>
        <fullName evidence="6">ABC transporter substrate-binding protein</fullName>
    </submittedName>
</protein>
<dbReference type="PANTHER" id="PTHR30024:SF47">
    <property type="entry name" value="TAURINE-BINDING PERIPLASMIC PROTEIN"/>
    <property type="match status" value="1"/>
</dbReference>
<dbReference type="GO" id="GO:0042597">
    <property type="term" value="C:periplasmic space"/>
    <property type="evidence" value="ECO:0007669"/>
    <property type="project" value="UniProtKB-SubCell"/>
</dbReference>
<keyword evidence="3 4" id="KW-0732">Signal</keyword>
<feature type="domain" description="Solute-binding protein family 3/N-terminal" evidence="5">
    <location>
        <begin position="46"/>
        <end position="267"/>
    </location>
</feature>
<keyword evidence="7" id="KW-1185">Reference proteome</keyword>
<dbReference type="PANTHER" id="PTHR30024">
    <property type="entry name" value="ALIPHATIC SULFONATES-BINDING PROTEIN-RELATED"/>
    <property type="match status" value="1"/>
</dbReference>
<accession>A0A7C9PMM9</accession>
<name>A0A7C9PMM9_9MICO</name>
<evidence type="ECO:0000256" key="1">
    <source>
        <dbReference type="ARBA" id="ARBA00004418"/>
    </source>
</evidence>
<dbReference type="SUPFAM" id="SSF53850">
    <property type="entry name" value="Periplasmic binding protein-like II"/>
    <property type="match status" value="1"/>
</dbReference>
<evidence type="ECO:0000256" key="4">
    <source>
        <dbReference type="SAM" id="SignalP"/>
    </source>
</evidence>
<comment type="similarity">
    <text evidence="2">Belongs to the bacterial solute-binding protein SsuA/TauA family.</text>
</comment>
<gene>
    <name evidence="6" type="ORF">G3T37_06945</name>
</gene>
<organism evidence="6 7">
    <name type="scientific">Galbitalea soli</name>
    <dbReference type="NCBI Taxonomy" id="1268042"/>
    <lineage>
        <taxon>Bacteria</taxon>
        <taxon>Bacillati</taxon>
        <taxon>Actinomycetota</taxon>
        <taxon>Actinomycetes</taxon>
        <taxon>Micrococcales</taxon>
        <taxon>Microbacteriaceae</taxon>
        <taxon>Galbitalea</taxon>
    </lineage>
</organism>
<dbReference type="Pfam" id="PF09084">
    <property type="entry name" value="NMT1"/>
    <property type="match status" value="1"/>
</dbReference>
<dbReference type="Proteomes" id="UP000479756">
    <property type="component" value="Unassembled WGS sequence"/>
</dbReference>
<reference evidence="6 7" key="1">
    <citation type="journal article" date="2014" name="Int. J. Syst. Evol. Microbiol.">
        <title>Description of Galbitalea soli gen. nov., sp. nov., and Frondihabitans sucicola sp. nov.</title>
        <authorList>
            <person name="Kim S.J."/>
            <person name="Lim J.M."/>
            <person name="Ahn J.H."/>
            <person name="Weon H.Y."/>
            <person name="Hamada M."/>
            <person name="Suzuki K."/>
            <person name="Ahn T.Y."/>
            <person name="Kwon S.W."/>
        </authorList>
    </citation>
    <scope>NUCLEOTIDE SEQUENCE [LARGE SCALE GENOMIC DNA]</scope>
    <source>
        <strain evidence="6 7">NBRC 108727</strain>
    </source>
</reference>
<evidence type="ECO:0000313" key="6">
    <source>
        <dbReference type="EMBL" id="NEM91090.1"/>
    </source>
</evidence>
<feature type="signal peptide" evidence="4">
    <location>
        <begin position="1"/>
        <end position="30"/>
    </location>
</feature>
<dbReference type="EMBL" id="JAAGWZ010000002">
    <property type="protein sequence ID" value="NEM91090.1"/>
    <property type="molecule type" value="Genomic_DNA"/>
</dbReference>
<evidence type="ECO:0000256" key="2">
    <source>
        <dbReference type="ARBA" id="ARBA00010742"/>
    </source>
</evidence>
<dbReference type="RefSeq" id="WP_163472779.1">
    <property type="nucleotide sequence ID" value="NZ_JAAGWZ010000002.1"/>
</dbReference>
<evidence type="ECO:0000259" key="5">
    <source>
        <dbReference type="SMART" id="SM00062"/>
    </source>
</evidence>
<comment type="caution">
    <text evidence="6">The sequence shown here is derived from an EMBL/GenBank/DDBJ whole genome shotgun (WGS) entry which is preliminary data.</text>
</comment>
<comment type="subcellular location">
    <subcellularLocation>
        <location evidence="1">Periplasm</location>
    </subcellularLocation>
</comment>
<dbReference type="AlphaFoldDB" id="A0A7C9PMM9"/>
<dbReference type="Gene3D" id="3.40.190.10">
    <property type="entry name" value="Periplasmic binding protein-like II"/>
    <property type="match status" value="2"/>
</dbReference>